<dbReference type="Gene3D" id="1.10.10.10">
    <property type="entry name" value="Winged helix-like DNA-binding domain superfamily/Winged helix DNA-binding domain"/>
    <property type="match status" value="1"/>
</dbReference>
<gene>
    <name evidence="3" type="ORF">SAMN04488040_0345</name>
</gene>
<dbReference type="PANTHER" id="PTHR34580:SF3">
    <property type="entry name" value="PROTEIN PAFB"/>
    <property type="match status" value="1"/>
</dbReference>
<evidence type="ECO:0000259" key="1">
    <source>
        <dbReference type="Pfam" id="PF08279"/>
    </source>
</evidence>
<organism evidence="3 4">
    <name type="scientific">Sulfitobacter marinus</name>
    <dbReference type="NCBI Taxonomy" id="394264"/>
    <lineage>
        <taxon>Bacteria</taxon>
        <taxon>Pseudomonadati</taxon>
        <taxon>Pseudomonadota</taxon>
        <taxon>Alphaproteobacteria</taxon>
        <taxon>Rhodobacterales</taxon>
        <taxon>Roseobacteraceae</taxon>
        <taxon>Sulfitobacter</taxon>
    </lineage>
</organism>
<dbReference type="Proteomes" id="UP000199239">
    <property type="component" value="Unassembled WGS sequence"/>
</dbReference>
<evidence type="ECO:0000313" key="4">
    <source>
        <dbReference type="Proteomes" id="UP000199239"/>
    </source>
</evidence>
<dbReference type="RefSeq" id="WP_093914618.1">
    <property type="nucleotide sequence ID" value="NZ_FPAJ01000001.1"/>
</dbReference>
<dbReference type="OrthoDB" id="9807255at2"/>
<name>A0A1I6PUI8_9RHOB</name>
<keyword evidence="3" id="KW-0238">DNA-binding</keyword>
<evidence type="ECO:0000313" key="3">
    <source>
        <dbReference type="EMBL" id="SFS43891.1"/>
    </source>
</evidence>
<evidence type="ECO:0000259" key="2">
    <source>
        <dbReference type="Pfam" id="PF13280"/>
    </source>
</evidence>
<proteinExistence type="predicted"/>
<dbReference type="InterPro" id="IPR051534">
    <property type="entry name" value="CBASS_pafABC_assoc_protein"/>
</dbReference>
<dbReference type="Pfam" id="PF08279">
    <property type="entry name" value="HTH_11"/>
    <property type="match status" value="1"/>
</dbReference>
<sequence length="228" mass="25636">MASKTTRFFEIIQLLRDAKKPLLARDLAATLEVSVRTVYRDIASLQAMQTPILGEPGIGYVMRKGYDLPPINLDVDEAEAIAVGLSLVARTGDPGLWRAAGRASRKLHEAAPGTRKLVTSSWGVETEPPIDLSGLRAAIRSETKLEIFYRDAEERETHRIIWPLVLIYYVDNVMIVAWCELRQSLRHFRVDRIAHGDFLSADFKGEGDALIAQWENTQKNETVSTKDF</sequence>
<feature type="domain" description="WYL" evidence="2">
    <location>
        <begin position="133"/>
        <end position="194"/>
    </location>
</feature>
<dbReference type="InterPro" id="IPR013196">
    <property type="entry name" value="HTH_11"/>
</dbReference>
<dbReference type="AlphaFoldDB" id="A0A1I6PUI8"/>
<dbReference type="InterPro" id="IPR026881">
    <property type="entry name" value="WYL_dom"/>
</dbReference>
<feature type="domain" description="Helix-turn-helix type 11" evidence="1">
    <location>
        <begin position="9"/>
        <end position="60"/>
    </location>
</feature>
<reference evidence="4" key="1">
    <citation type="submission" date="2016-10" db="EMBL/GenBank/DDBJ databases">
        <authorList>
            <person name="Varghese N."/>
            <person name="Submissions S."/>
        </authorList>
    </citation>
    <scope>NUCLEOTIDE SEQUENCE [LARGE SCALE GENOMIC DNA]</scope>
    <source>
        <strain evidence="4">DSM 23422</strain>
    </source>
</reference>
<dbReference type="InterPro" id="IPR036390">
    <property type="entry name" value="WH_DNA-bd_sf"/>
</dbReference>
<keyword evidence="4" id="KW-1185">Reference proteome</keyword>
<protein>
    <submittedName>
        <fullName evidence="3">Predicted DNA-binding transcriptional regulator YafY, contains an HTH and WYL domains</fullName>
    </submittedName>
</protein>
<dbReference type="PROSITE" id="PS52050">
    <property type="entry name" value="WYL"/>
    <property type="match status" value="1"/>
</dbReference>
<dbReference type="STRING" id="394264.SAMN04488040_0345"/>
<dbReference type="Pfam" id="PF13280">
    <property type="entry name" value="WYL"/>
    <property type="match status" value="1"/>
</dbReference>
<dbReference type="GO" id="GO:0003677">
    <property type="term" value="F:DNA binding"/>
    <property type="evidence" value="ECO:0007669"/>
    <property type="project" value="UniProtKB-KW"/>
</dbReference>
<dbReference type="PANTHER" id="PTHR34580">
    <property type="match status" value="1"/>
</dbReference>
<dbReference type="SUPFAM" id="SSF46785">
    <property type="entry name" value="Winged helix' DNA-binding domain"/>
    <property type="match status" value="1"/>
</dbReference>
<accession>A0A1I6PUI8</accession>
<dbReference type="EMBL" id="FPAJ01000001">
    <property type="protein sequence ID" value="SFS43891.1"/>
    <property type="molecule type" value="Genomic_DNA"/>
</dbReference>
<dbReference type="InterPro" id="IPR036388">
    <property type="entry name" value="WH-like_DNA-bd_sf"/>
</dbReference>